<dbReference type="AlphaFoldDB" id="A0A1I2EBK3"/>
<organism evidence="1 2">
    <name type="scientific">Flavobacterium xueshanense</name>
    <dbReference type="NCBI Taxonomy" id="935223"/>
    <lineage>
        <taxon>Bacteria</taxon>
        <taxon>Pseudomonadati</taxon>
        <taxon>Bacteroidota</taxon>
        <taxon>Flavobacteriia</taxon>
        <taxon>Flavobacteriales</taxon>
        <taxon>Flavobacteriaceae</taxon>
        <taxon>Flavobacterium</taxon>
    </lineage>
</organism>
<keyword evidence="2" id="KW-1185">Reference proteome</keyword>
<dbReference type="RefSeq" id="WP_091204433.1">
    <property type="nucleotide sequence ID" value="NZ_FONQ01000005.1"/>
</dbReference>
<gene>
    <name evidence="1" type="ORF">SAMN04488131_105162</name>
</gene>
<accession>A0A1I2EBK3</accession>
<evidence type="ECO:0000313" key="1">
    <source>
        <dbReference type="EMBL" id="SFE90394.1"/>
    </source>
</evidence>
<reference evidence="2" key="1">
    <citation type="submission" date="2016-10" db="EMBL/GenBank/DDBJ databases">
        <authorList>
            <person name="Varghese N."/>
            <person name="Submissions S."/>
        </authorList>
    </citation>
    <scope>NUCLEOTIDE SEQUENCE [LARGE SCALE GENOMIC DNA]</scope>
    <source>
        <strain evidence="2">CGMCC 1.9227</strain>
    </source>
</reference>
<dbReference type="OrthoDB" id="1550401at2"/>
<dbReference type="Proteomes" id="UP000198596">
    <property type="component" value="Unassembled WGS sequence"/>
</dbReference>
<evidence type="ECO:0000313" key="2">
    <source>
        <dbReference type="Proteomes" id="UP000198596"/>
    </source>
</evidence>
<protein>
    <submittedName>
        <fullName evidence="1">Uncharacterized protein</fullName>
    </submittedName>
</protein>
<name>A0A1I2EBK3_9FLAO</name>
<proteinExistence type="predicted"/>
<sequence length="231" mass="26161">MYKLELLQAINDWHSTGIGANKTQIAERIIEYSKDLPERFKAMSSNCYRQVSLTGTNSLILGANMKLPETYSSWTFDKSVVQNFNGGVPSIGYQGVIFEIHNNEPNFSIVINLYELYKEVSFLEACEAQKNEITSYKTGIGFFKNSEAEIILKVDNLTTSQIWAYGGYSAPREKLAEMYFGHVASQKELNHFDKLVKQTNTIIGGNWVKGTAKNRIVNLHISNAKRLTNRK</sequence>
<dbReference type="EMBL" id="FONQ01000005">
    <property type="protein sequence ID" value="SFE90394.1"/>
    <property type="molecule type" value="Genomic_DNA"/>
</dbReference>